<dbReference type="Pfam" id="PF00107">
    <property type="entry name" value="ADH_zinc_N"/>
    <property type="match status" value="1"/>
</dbReference>
<dbReference type="GO" id="GO:0141148">
    <property type="term" value="F:enoyl-[acyl-carrier-protein] reductase (NADPH) activity"/>
    <property type="evidence" value="ECO:0007669"/>
    <property type="project" value="UniProtKB-EC"/>
</dbReference>
<dbReference type="RefSeq" id="WP_068811972.1">
    <property type="nucleotide sequence ID" value="NZ_BMIY01000006.1"/>
</dbReference>
<dbReference type="Gene3D" id="3.40.50.720">
    <property type="entry name" value="NAD(P)-binding Rossmann-like Domain"/>
    <property type="match status" value="1"/>
</dbReference>
<keyword evidence="13" id="KW-1185">Reference proteome</keyword>
<sequence>MKAASYTQFGEPRDVLKVIDMDKPEADIGQVVIRTIYSPIHNHDLWTIRGSYGIKPELPALAGSEAVGVVESVAPGGDETLVGKRVVAAGVLGTWADFFIALASGLIPVPEEVSDTVASQLVAMPFSTITLLEFLDVKEGDWVIQTAANGTVGKLFIDMARERGLNVLNLVRRSDAIQAVKDHGGEHVLSTDDAGWQEKAQQILGENGAQAAIDSVGGAVVADVADLLGVDGLLVVFGSATGEPLQLNASKVISNHIVVKGFWGARIINEMPHEERARLMGELVSLAAQQKLHLPSGGEFAVDNIVDAVNASLKAGKAGKILVHP</sequence>
<comment type="similarity">
    <text evidence="1">Belongs to the zinc-containing alcohol dehydrogenase family. Quinone oxidoreductase subfamily.</text>
</comment>
<evidence type="ECO:0000256" key="8">
    <source>
        <dbReference type="ARBA" id="ARBA00023160"/>
    </source>
</evidence>
<comment type="catalytic activity">
    <reaction evidence="10">
        <text>a 2,3-saturated acyl-[ACP] + NADP(+) = a (2E)-enoyl-[ACP] + NADPH + H(+)</text>
        <dbReference type="Rhea" id="RHEA:22564"/>
        <dbReference type="Rhea" id="RHEA-COMP:9925"/>
        <dbReference type="Rhea" id="RHEA-COMP:9926"/>
        <dbReference type="ChEBI" id="CHEBI:15378"/>
        <dbReference type="ChEBI" id="CHEBI:57783"/>
        <dbReference type="ChEBI" id="CHEBI:58349"/>
        <dbReference type="ChEBI" id="CHEBI:78784"/>
        <dbReference type="ChEBI" id="CHEBI:78785"/>
        <dbReference type="EC" id="1.3.1.104"/>
    </reaction>
</comment>
<dbReference type="Proteomes" id="UP000627715">
    <property type="component" value="Unassembled WGS sequence"/>
</dbReference>
<keyword evidence="7" id="KW-0443">Lipid metabolism</keyword>
<proteinExistence type="inferred from homology"/>
<dbReference type="InterPro" id="IPR011032">
    <property type="entry name" value="GroES-like_sf"/>
</dbReference>
<evidence type="ECO:0000256" key="4">
    <source>
        <dbReference type="ARBA" id="ARBA00022857"/>
    </source>
</evidence>
<dbReference type="SUPFAM" id="SSF51735">
    <property type="entry name" value="NAD(P)-binding Rossmann-fold domains"/>
    <property type="match status" value="1"/>
</dbReference>
<dbReference type="CDD" id="cd08292">
    <property type="entry name" value="ETR_like_2"/>
    <property type="match status" value="1"/>
</dbReference>
<comment type="caution">
    <text evidence="12">The sequence shown here is derived from an EMBL/GenBank/DDBJ whole genome shotgun (WGS) entry which is preliminary data.</text>
</comment>
<keyword evidence="5" id="KW-0809">Transit peptide</keyword>
<evidence type="ECO:0000256" key="7">
    <source>
        <dbReference type="ARBA" id="ARBA00023098"/>
    </source>
</evidence>
<dbReference type="InterPro" id="IPR020843">
    <property type="entry name" value="ER"/>
</dbReference>
<dbReference type="GO" id="GO:0006633">
    <property type="term" value="P:fatty acid biosynthetic process"/>
    <property type="evidence" value="ECO:0007669"/>
    <property type="project" value="UniProtKB-KW"/>
</dbReference>
<feature type="domain" description="Enoyl reductase (ER)" evidence="11">
    <location>
        <begin position="11"/>
        <end position="323"/>
    </location>
</feature>
<evidence type="ECO:0000256" key="6">
    <source>
        <dbReference type="ARBA" id="ARBA00023002"/>
    </source>
</evidence>
<evidence type="ECO:0000259" key="11">
    <source>
        <dbReference type="SMART" id="SM00829"/>
    </source>
</evidence>
<keyword evidence="6" id="KW-0560">Oxidoreductase</keyword>
<dbReference type="EMBL" id="BMIY01000006">
    <property type="protein sequence ID" value="GGG58121.1"/>
    <property type="molecule type" value="Genomic_DNA"/>
</dbReference>
<keyword evidence="8" id="KW-0275">Fatty acid biosynthesis</keyword>
<dbReference type="InterPro" id="IPR013149">
    <property type="entry name" value="ADH-like_C"/>
</dbReference>
<reference evidence="12" key="2">
    <citation type="submission" date="2020-09" db="EMBL/GenBank/DDBJ databases">
        <authorList>
            <person name="Sun Q."/>
            <person name="Zhou Y."/>
        </authorList>
    </citation>
    <scope>NUCLEOTIDE SEQUENCE</scope>
    <source>
        <strain evidence="12">CGMCC 1.15425</strain>
    </source>
</reference>
<evidence type="ECO:0000313" key="12">
    <source>
        <dbReference type="EMBL" id="GGG58121.1"/>
    </source>
</evidence>
<reference evidence="12" key="1">
    <citation type="journal article" date="2014" name="Int. J. Syst. Evol. Microbiol.">
        <title>Complete genome sequence of Corynebacterium casei LMG S-19264T (=DSM 44701T), isolated from a smear-ripened cheese.</title>
        <authorList>
            <consortium name="US DOE Joint Genome Institute (JGI-PGF)"/>
            <person name="Walter F."/>
            <person name="Albersmeier A."/>
            <person name="Kalinowski J."/>
            <person name="Ruckert C."/>
        </authorList>
    </citation>
    <scope>NUCLEOTIDE SEQUENCE</scope>
    <source>
        <strain evidence="12">CGMCC 1.15425</strain>
    </source>
</reference>
<evidence type="ECO:0000313" key="13">
    <source>
        <dbReference type="Proteomes" id="UP000627715"/>
    </source>
</evidence>
<keyword evidence="3" id="KW-0276">Fatty acid metabolism</keyword>
<keyword evidence="4" id="KW-0521">NADP</keyword>
<dbReference type="OrthoDB" id="9788224at2"/>
<accession>A0A917LUQ8</accession>
<dbReference type="PANTHER" id="PTHR43981:SF2">
    <property type="entry name" value="ENOYL-[ACYL-CARRIER-PROTEIN] REDUCTASE, MITOCHONDRIAL"/>
    <property type="match status" value="1"/>
</dbReference>
<dbReference type="AlphaFoldDB" id="A0A917LUQ8"/>
<dbReference type="Gene3D" id="3.90.180.10">
    <property type="entry name" value="Medium-chain alcohol dehydrogenases, catalytic domain"/>
    <property type="match status" value="1"/>
</dbReference>
<dbReference type="InterPro" id="IPR013154">
    <property type="entry name" value="ADH-like_N"/>
</dbReference>
<keyword evidence="2" id="KW-0444">Lipid biosynthesis</keyword>
<evidence type="ECO:0000256" key="10">
    <source>
        <dbReference type="ARBA" id="ARBA00048843"/>
    </source>
</evidence>
<name>A0A917LUQ8_9GAMM</name>
<dbReference type="EC" id="1.3.1.104" evidence="9"/>
<evidence type="ECO:0000256" key="5">
    <source>
        <dbReference type="ARBA" id="ARBA00022946"/>
    </source>
</evidence>
<evidence type="ECO:0000256" key="9">
    <source>
        <dbReference type="ARBA" id="ARBA00038963"/>
    </source>
</evidence>
<dbReference type="PANTHER" id="PTHR43981">
    <property type="entry name" value="ENOYL-[ACYL-CARRIER-PROTEIN] REDUCTASE, MITOCHONDRIAL"/>
    <property type="match status" value="1"/>
</dbReference>
<dbReference type="SUPFAM" id="SSF50129">
    <property type="entry name" value="GroES-like"/>
    <property type="match status" value="1"/>
</dbReference>
<gene>
    <name evidence="12" type="primary">mecR</name>
    <name evidence="12" type="ORF">GCM10011403_14310</name>
</gene>
<dbReference type="InterPro" id="IPR051034">
    <property type="entry name" value="Mito_Enoyl-ACP_Reductase"/>
</dbReference>
<evidence type="ECO:0000256" key="1">
    <source>
        <dbReference type="ARBA" id="ARBA00010371"/>
    </source>
</evidence>
<organism evidence="12 13">
    <name type="scientific">Pseudohongiella nitratireducens</name>
    <dbReference type="NCBI Taxonomy" id="1768907"/>
    <lineage>
        <taxon>Bacteria</taxon>
        <taxon>Pseudomonadati</taxon>
        <taxon>Pseudomonadota</taxon>
        <taxon>Gammaproteobacteria</taxon>
        <taxon>Pseudomonadales</taxon>
        <taxon>Pseudohongiellaceae</taxon>
        <taxon>Pseudohongiella</taxon>
    </lineage>
</organism>
<protein>
    <recommendedName>
        <fullName evidence="9">enoyl-[acyl-carrier-protein] reductase</fullName>
        <ecNumber evidence="9">1.3.1.104</ecNumber>
    </recommendedName>
</protein>
<dbReference type="SMART" id="SM00829">
    <property type="entry name" value="PKS_ER"/>
    <property type="match status" value="1"/>
</dbReference>
<dbReference type="Pfam" id="PF08240">
    <property type="entry name" value="ADH_N"/>
    <property type="match status" value="1"/>
</dbReference>
<dbReference type="InterPro" id="IPR036291">
    <property type="entry name" value="NAD(P)-bd_dom_sf"/>
</dbReference>
<evidence type="ECO:0000256" key="2">
    <source>
        <dbReference type="ARBA" id="ARBA00022516"/>
    </source>
</evidence>
<evidence type="ECO:0000256" key="3">
    <source>
        <dbReference type="ARBA" id="ARBA00022832"/>
    </source>
</evidence>